<gene>
    <name evidence="11" type="ORF">K8U80_03045</name>
</gene>
<dbReference type="InterPro" id="IPR003439">
    <property type="entry name" value="ABC_transporter-like_ATP-bd"/>
</dbReference>
<reference evidence="11" key="1">
    <citation type="journal article" date="2021" name="PeerJ">
        <title>Extensive microbial diversity within the chicken gut microbiome revealed by metagenomics and culture.</title>
        <authorList>
            <person name="Gilroy R."/>
            <person name="Ravi A."/>
            <person name="Getino M."/>
            <person name="Pursley I."/>
            <person name="Horton D.L."/>
            <person name="Alikhan N.F."/>
            <person name="Baker D."/>
            <person name="Gharbi K."/>
            <person name="Hall N."/>
            <person name="Watson M."/>
            <person name="Adriaenssens E.M."/>
            <person name="Foster-Nyarko E."/>
            <person name="Jarju S."/>
            <person name="Secka A."/>
            <person name="Antonio M."/>
            <person name="Oren A."/>
            <person name="Chaudhuri R.R."/>
            <person name="La Ragione R."/>
            <person name="Hildebrand F."/>
            <person name="Pallen M.J."/>
        </authorList>
    </citation>
    <scope>NUCLEOTIDE SEQUENCE</scope>
    <source>
        <strain evidence="11">ChiGjej2B2-7701</strain>
    </source>
</reference>
<dbReference type="Gene3D" id="1.20.1560.10">
    <property type="entry name" value="ABC transporter type 1, transmembrane domain"/>
    <property type="match status" value="1"/>
</dbReference>
<keyword evidence="4 11" id="KW-0067">ATP-binding</keyword>
<evidence type="ECO:0000259" key="10">
    <source>
        <dbReference type="PROSITE" id="PS50929"/>
    </source>
</evidence>
<evidence type="ECO:0000256" key="2">
    <source>
        <dbReference type="ARBA" id="ARBA00022692"/>
    </source>
</evidence>
<sequence>MSELKGWLDQKLGQLPDDWIGAARWLLGMLGGYRARLGLLSALRTLTVLLGVASAAVNRGVIDAAVSHADGIWLAIGLFIVVQVSTSAVSIGLSWFSTMLGERLSNHLREELYRRLLGGRWDALTGHHSEQLLSRLTSDVSSISSGLTGTAVSLLAMVVQAVAAFALLIHYDASLALFVAVLTPVAVLTSAVLSIRLRMLQQKVQQAEADYRQRAQETIAHVEVVKAFGAESDEAEALSKLQGEHERLVAQRALLSAVANGVMSFTFVGAYLFAFLHGILGIMGGTVTYGTFVAFLSLVSQVQSSLASLGGILPRAASVMASVARVREVAAFEQEAPVRTDVPSGAPSPALGIEARDVSFSYGAGGAGGQGQAVLSGLSCSIAPGEVVALMGLSGAGKTTLVRLLLGLLEPTSGTLALTCDGVPQSCIEARPRVGYVPQGNTLFSGTIRENLQVGNADASDGEIERALADVSALDFVRSLPEGLGTRIGERALGLSEGQAQRISIARALLRRSGLLLLDEATSALDEATELSIMRSLRERTPRPTCVLITHRREVLPFCDRVLALRSGPDGGGCLVEESVPIS</sequence>
<accession>A0A921LQV0</accession>
<comment type="caution">
    <text evidence="11">The sequence shown here is derived from an EMBL/GenBank/DDBJ whole genome shotgun (WGS) entry which is preliminary data.</text>
</comment>
<feature type="transmembrane region" description="Helical" evidence="8">
    <location>
        <begin position="151"/>
        <end position="169"/>
    </location>
</feature>
<keyword evidence="6 8" id="KW-0472">Membrane</keyword>
<keyword evidence="2 8" id="KW-0812">Transmembrane</keyword>
<keyword evidence="7" id="KW-0175">Coiled coil</keyword>
<dbReference type="SUPFAM" id="SSF90123">
    <property type="entry name" value="ABC transporter transmembrane region"/>
    <property type="match status" value="1"/>
</dbReference>
<dbReference type="GO" id="GO:0005886">
    <property type="term" value="C:plasma membrane"/>
    <property type="evidence" value="ECO:0007669"/>
    <property type="project" value="UniProtKB-SubCell"/>
</dbReference>
<dbReference type="EMBL" id="DYVF01000022">
    <property type="protein sequence ID" value="HJG30355.1"/>
    <property type="molecule type" value="Genomic_DNA"/>
</dbReference>
<evidence type="ECO:0000313" key="11">
    <source>
        <dbReference type="EMBL" id="HJG30355.1"/>
    </source>
</evidence>
<protein>
    <submittedName>
        <fullName evidence="11">ABC transporter ATP-binding protein/permease</fullName>
    </submittedName>
</protein>
<dbReference type="SUPFAM" id="SSF52540">
    <property type="entry name" value="P-loop containing nucleoside triphosphate hydrolases"/>
    <property type="match status" value="1"/>
</dbReference>
<dbReference type="AlphaFoldDB" id="A0A921LQV0"/>
<dbReference type="GO" id="GO:0016887">
    <property type="term" value="F:ATP hydrolysis activity"/>
    <property type="evidence" value="ECO:0007669"/>
    <property type="project" value="InterPro"/>
</dbReference>
<keyword evidence="5 8" id="KW-1133">Transmembrane helix</keyword>
<feature type="domain" description="ABC transmembrane type-1" evidence="10">
    <location>
        <begin position="39"/>
        <end position="318"/>
    </location>
</feature>
<dbReference type="InterPro" id="IPR027417">
    <property type="entry name" value="P-loop_NTPase"/>
</dbReference>
<dbReference type="GO" id="GO:0005524">
    <property type="term" value="F:ATP binding"/>
    <property type="evidence" value="ECO:0007669"/>
    <property type="project" value="UniProtKB-KW"/>
</dbReference>
<evidence type="ECO:0000256" key="5">
    <source>
        <dbReference type="ARBA" id="ARBA00022989"/>
    </source>
</evidence>
<feature type="transmembrane region" description="Helical" evidence="8">
    <location>
        <begin position="37"/>
        <end position="57"/>
    </location>
</feature>
<dbReference type="PROSITE" id="PS50893">
    <property type="entry name" value="ABC_TRANSPORTER_2"/>
    <property type="match status" value="1"/>
</dbReference>
<dbReference type="Pfam" id="PF00005">
    <property type="entry name" value="ABC_tran"/>
    <property type="match status" value="1"/>
</dbReference>
<evidence type="ECO:0000259" key="9">
    <source>
        <dbReference type="PROSITE" id="PS50893"/>
    </source>
</evidence>
<dbReference type="InterPro" id="IPR003593">
    <property type="entry name" value="AAA+_ATPase"/>
</dbReference>
<feature type="transmembrane region" description="Helical" evidence="8">
    <location>
        <begin position="72"/>
        <end position="96"/>
    </location>
</feature>
<feature type="transmembrane region" description="Helical" evidence="8">
    <location>
        <begin position="175"/>
        <end position="195"/>
    </location>
</feature>
<evidence type="ECO:0000256" key="7">
    <source>
        <dbReference type="SAM" id="Coils"/>
    </source>
</evidence>
<feature type="coiled-coil region" evidence="7">
    <location>
        <begin position="190"/>
        <end position="217"/>
    </location>
</feature>
<evidence type="ECO:0000256" key="6">
    <source>
        <dbReference type="ARBA" id="ARBA00023136"/>
    </source>
</evidence>
<dbReference type="PROSITE" id="PS50929">
    <property type="entry name" value="ABC_TM1F"/>
    <property type="match status" value="1"/>
</dbReference>
<proteinExistence type="predicted"/>
<name>A0A921LQV0_9ACTN</name>
<comment type="subcellular location">
    <subcellularLocation>
        <location evidence="1">Cell membrane</location>
        <topology evidence="1">Multi-pass membrane protein</topology>
    </subcellularLocation>
</comment>
<dbReference type="Gene3D" id="3.40.50.300">
    <property type="entry name" value="P-loop containing nucleotide triphosphate hydrolases"/>
    <property type="match status" value="1"/>
</dbReference>
<dbReference type="SMART" id="SM00382">
    <property type="entry name" value="AAA"/>
    <property type="match status" value="1"/>
</dbReference>
<keyword evidence="3" id="KW-0547">Nucleotide-binding</keyword>
<reference evidence="11" key="2">
    <citation type="submission" date="2021-09" db="EMBL/GenBank/DDBJ databases">
        <authorList>
            <person name="Gilroy R."/>
        </authorList>
    </citation>
    <scope>NUCLEOTIDE SEQUENCE</scope>
    <source>
        <strain evidence="11">ChiGjej2B2-7701</strain>
    </source>
</reference>
<evidence type="ECO:0000256" key="3">
    <source>
        <dbReference type="ARBA" id="ARBA00022741"/>
    </source>
</evidence>
<dbReference type="GO" id="GO:0015421">
    <property type="term" value="F:ABC-type oligopeptide transporter activity"/>
    <property type="evidence" value="ECO:0007669"/>
    <property type="project" value="TreeGrafter"/>
</dbReference>
<dbReference type="PANTHER" id="PTHR43394">
    <property type="entry name" value="ATP-DEPENDENT PERMEASE MDL1, MITOCHONDRIAL"/>
    <property type="match status" value="1"/>
</dbReference>
<evidence type="ECO:0000313" key="12">
    <source>
        <dbReference type="Proteomes" id="UP000746751"/>
    </source>
</evidence>
<evidence type="ECO:0000256" key="4">
    <source>
        <dbReference type="ARBA" id="ARBA00022840"/>
    </source>
</evidence>
<feature type="domain" description="ABC transporter" evidence="9">
    <location>
        <begin position="353"/>
        <end position="582"/>
    </location>
</feature>
<evidence type="ECO:0000256" key="8">
    <source>
        <dbReference type="SAM" id="Phobius"/>
    </source>
</evidence>
<organism evidence="11 12">
    <name type="scientific">Collinsella ihumii</name>
    <dbReference type="NCBI Taxonomy" id="1720204"/>
    <lineage>
        <taxon>Bacteria</taxon>
        <taxon>Bacillati</taxon>
        <taxon>Actinomycetota</taxon>
        <taxon>Coriobacteriia</taxon>
        <taxon>Coriobacteriales</taxon>
        <taxon>Coriobacteriaceae</taxon>
        <taxon>Collinsella</taxon>
    </lineage>
</organism>
<dbReference type="InterPro" id="IPR011527">
    <property type="entry name" value="ABC1_TM_dom"/>
</dbReference>
<dbReference type="CDD" id="cd07346">
    <property type="entry name" value="ABC_6TM_exporters"/>
    <property type="match status" value="1"/>
</dbReference>
<dbReference type="InterPro" id="IPR039421">
    <property type="entry name" value="Type_1_exporter"/>
</dbReference>
<dbReference type="PANTHER" id="PTHR43394:SF1">
    <property type="entry name" value="ATP-BINDING CASSETTE SUB-FAMILY B MEMBER 10, MITOCHONDRIAL"/>
    <property type="match status" value="1"/>
</dbReference>
<dbReference type="Pfam" id="PF00664">
    <property type="entry name" value="ABC_membrane"/>
    <property type="match status" value="1"/>
</dbReference>
<dbReference type="InterPro" id="IPR036640">
    <property type="entry name" value="ABC1_TM_sf"/>
</dbReference>
<evidence type="ECO:0000256" key="1">
    <source>
        <dbReference type="ARBA" id="ARBA00004651"/>
    </source>
</evidence>
<dbReference type="Proteomes" id="UP000746751">
    <property type="component" value="Unassembled WGS sequence"/>
</dbReference>